<dbReference type="InterPro" id="IPR008936">
    <property type="entry name" value="Rho_GTPase_activation_prot"/>
</dbReference>
<dbReference type="PROSITE" id="PS50238">
    <property type="entry name" value="RHOGAP"/>
    <property type="match status" value="1"/>
</dbReference>
<dbReference type="Pfam" id="PF13716">
    <property type="entry name" value="CRAL_TRIO_2"/>
    <property type="match status" value="1"/>
</dbReference>
<dbReference type="CDD" id="cd00170">
    <property type="entry name" value="SEC14"/>
    <property type="match status" value="1"/>
</dbReference>
<dbReference type="SUPFAM" id="SSF52087">
    <property type="entry name" value="CRAL/TRIO domain"/>
    <property type="match status" value="1"/>
</dbReference>
<feature type="compositionally biased region" description="Basic residues" evidence="1">
    <location>
        <begin position="606"/>
        <end position="616"/>
    </location>
</feature>
<evidence type="ECO:0000313" key="3">
    <source>
        <dbReference type="EMBL" id="RKP15189.1"/>
    </source>
</evidence>
<accession>A0A4V1IYN6</accession>
<dbReference type="GO" id="GO:0007264">
    <property type="term" value="P:small GTPase-mediated signal transduction"/>
    <property type="evidence" value="ECO:0007669"/>
    <property type="project" value="TreeGrafter"/>
</dbReference>
<feature type="region of interest" description="Disordered" evidence="1">
    <location>
        <begin position="577"/>
        <end position="616"/>
    </location>
</feature>
<reference evidence="4" key="1">
    <citation type="journal article" date="2018" name="Nat. Microbiol.">
        <title>Leveraging single-cell genomics to expand the fungal tree of life.</title>
        <authorList>
            <person name="Ahrendt S.R."/>
            <person name="Quandt C.A."/>
            <person name="Ciobanu D."/>
            <person name="Clum A."/>
            <person name="Salamov A."/>
            <person name="Andreopoulos B."/>
            <person name="Cheng J.F."/>
            <person name="Woyke T."/>
            <person name="Pelin A."/>
            <person name="Henrissat B."/>
            <person name="Reynolds N.K."/>
            <person name="Benny G.L."/>
            <person name="Smith M.E."/>
            <person name="James T.Y."/>
            <person name="Grigoriev I.V."/>
        </authorList>
    </citation>
    <scope>NUCLEOTIDE SEQUENCE [LARGE SCALE GENOMIC DNA]</scope>
</reference>
<sequence>MSLWRRALFLTGMGSEVEGDPEEVLASNPDRLTEWVNTKVLYQAGMNSVCADDKGEKASLPRESSPPPPFHDGMQAPIMKVDQCLSFVPVNYPTRPRRILIKLDELVENDYTLVFFSGGAKYRPGWAWLFKSYQQMSRNYKKNLKHLYIVHPSMWARIMIDMMSAVVSNKFYKKLTYVPTLSDLAVHVPLKEMRLPDAIYEYNFKFEPAVRSPPQARPRKPLMFCRPLEEVMEGDGGLPRVVDDCIKYIREHGLDVEGIFRRSPSSSALKAARGGYDRGERVDLEEYDEHVAAVLLKLFLRELPSPLFPPPLYGLAKEAFPPGKSTATHEEMAEAVARSGILLEMGGCEREILRAVTGLLGEVTRHMGTNGMTSRNLTIVFAPNLTRGPDPVEDMTLSQPGGSIGRFFMLCIDGHDLIFPQGKDPLGKVLTMGRAATVGKTPYGAKPLLGLGKGGVTGGWPEGLNQEEPYVIRAQRQRSASMAVFPLRKRHGLDLFQPEGEGGGGSKGVGVPPHLTVTTVEGGHLKEEGKEDGEGAKRMVRKVPSTPGLKGLDIPARNRTVSVELEARSLPHEVSDLRHSMPPLVGSLNEQGQEDGRGGKGEVTGGRRRRTKTFML</sequence>
<feature type="region of interest" description="Disordered" evidence="1">
    <location>
        <begin position="53"/>
        <end position="72"/>
    </location>
</feature>
<proteinExistence type="predicted"/>
<evidence type="ECO:0000313" key="4">
    <source>
        <dbReference type="Proteomes" id="UP000267251"/>
    </source>
</evidence>
<dbReference type="OrthoDB" id="19923at2759"/>
<protein>
    <recommendedName>
        <fullName evidence="2">Rho-GAP domain-containing protein</fullName>
    </recommendedName>
</protein>
<dbReference type="EMBL" id="KZ987750">
    <property type="protein sequence ID" value="RKP15189.1"/>
    <property type="molecule type" value="Genomic_DNA"/>
</dbReference>
<dbReference type="Proteomes" id="UP000267251">
    <property type="component" value="Unassembled WGS sequence"/>
</dbReference>
<dbReference type="InterPro" id="IPR000198">
    <property type="entry name" value="RhoGAP_dom"/>
</dbReference>
<dbReference type="InterPro" id="IPR001251">
    <property type="entry name" value="CRAL-TRIO_dom"/>
</dbReference>
<feature type="domain" description="Rho-GAP" evidence="2">
    <location>
        <begin position="226"/>
        <end position="419"/>
    </location>
</feature>
<name>A0A4V1IYN6_9FUNG</name>
<dbReference type="GO" id="GO:0005096">
    <property type="term" value="F:GTPase activator activity"/>
    <property type="evidence" value="ECO:0007669"/>
    <property type="project" value="TreeGrafter"/>
</dbReference>
<dbReference type="SUPFAM" id="SSF48350">
    <property type="entry name" value="GTPase activation domain, GAP"/>
    <property type="match status" value="1"/>
</dbReference>
<dbReference type="Gene3D" id="3.40.525.10">
    <property type="entry name" value="CRAL-TRIO lipid binding domain"/>
    <property type="match status" value="1"/>
</dbReference>
<dbReference type="Gene3D" id="1.10.555.10">
    <property type="entry name" value="Rho GTPase activation protein"/>
    <property type="match status" value="1"/>
</dbReference>
<dbReference type="GO" id="GO:0005737">
    <property type="term" value="C:cytoplasm"/>
    <property type="evidence" value="ECO:0007669"/>
    <property type="project" value="TreeGrafter"/>
</dbReference>
<dbReference type="SMART" id="SM00324">
    <property type="entry name" value="RhoGAP"/>
    <property type="match status" value="1"/>
</dbReference>
<evidence type="ECO:0000259" key="2">
    <source>
        <dbReference type="PROSITE" id="PS50238"/>
    </source>
</evidence>
<evidence type="ECO:0000256" key="1">
    <source>
        <dbReference type="SAM" id="MobiDB-lite"/>
    </source>
</evidence>
<dbReference type="PANTHER" id="PTHR45808:SF2">
    <property type="entry name" value="RHO GTPASE-ACTIVATING PROTEIN 68F"/>
    <property type="match status" value="1"/>
</dbReference>
<keyword evidence="4" id="KW-1185">Reference proteome</keyword>
<dbReference type="InterPro" id="IPR036865">
    <property type="entry name" value="CRAL-TRIO_dom_sf"/>
</dbReference>
<gene>
    <name evidence="3" type="ORF">BJ684DRAFT_14532</name>
</gene>
<organism evidence="3 4">
    <name type="scientific">Piptocephalis cylindrospora</name>
    <dbReference type="NCBI Taxonomy" id="1907219"/>
    <lineage>
        <taxon>Eukaryota</taxon>
        <taxon>Fungi</taxon>
        <taxon>Fungi incertae sedis</taxon>
        <taxon>Zoopagomycota</taxon>
        <taxon>Zoopagomycotina</taxon>
        <taxon>Zoopagomycetes</taxon>
        <taxon>Zoopagales</taxon>
        <taxon>Piptocephalidaceae</taxon>
        <taxon>Piptocephalis</taxon>
    </lineage>
</organism>
<dbReference type="Pfam" id="PF00620">
    <property type="entry name" value="RhoGAP"/>
    <property type="match status" value="1"/>
</dbReference>
<dbReference type="PANTHER" id="PTHR45808">
    <property type="entry name" value="RHO GTPASE-ACTIVATING PROTEIN 68F"/>
    <property type="match status" value="1"/>
</dbReference>
<dbReference type="AlphaFoldDB" id="A0A4V1IYN6"/>